<dbReference type="NCBIfam" id="NF006094">
    <property type="entry name" value="PRK08246.1"/>
    <property type="match status" value="1"/>
</dbReference>
<evidence type="ECO:0000313" key="5">
    <source>
        <dbReference type="EMBL" id="MBM7079172.1"/>
    </source>
</evidence>
<dbReference type="InterPro" id="IPR001926">
    <property type="entry name" value="TrpB-like_PALP"/>
</dbReference>
<keyword evidence="3" id="KW-0456">Lyase</keyword>
<feature type="domain" description="Tryptophan synthase beta chain-like PALP" evidence="4">
    <location>
        <begin position="15"/>
        <end position="297"/>
    </location>
</feature>
<dbReference type="PANTHER" id="PTHR48078">
    <property type="entry name" value="THREONINE DEHYDRATASE, MITOCHONDRIAL-RELATED"/>
    <property type="match status" value="1"/>
</dbReference>
<dbReference type="EMBL" id="JAFEUC010000012">
    <property type="protein sequence ID" value="MBM7079172.1"/>
    <property type="molecule type" value="Genomic_DNA"/>
</dbReference>
<reference evidence="5 6" key="1">
    <citation type="submission" date="2021-02" db="EMBL/GenBank/DDBJ databases">
        <authorList>
            <person name="Ra J.-S."/>
        </authorList>
    </citation>
    <scope>NUCLEOTIDE SEQUENCE [LARGE SCALE GENOMIC DNA]</scope>
    <source>
        <strain evidence="5 6">MMS20-R1-14</strain>
    </source>
</reference>
<dbReference type="Pfam" id="PF00291">
    <property type="entry name" value="PALP"/>
    <property type="match status" value="1"/>
</dbReference>
<evidence type="ECO:0000256" key="3">
    <source>
        <dbReference type="ARBA" id="ARBA00023239"/>
    </source>
</evidence>
<comment type="cofactor">
    <cofactor evidence="1">
        <name>pyridoxal 5'-phosphate</name>
        <dbReference type="ChEBI" id="CHEBI:597326"/>
    </cofactor>
</comment>
<evidence type="ECO:0000256" key="1">
    <source>
        <dbReference type="ARBA" id="ARBA00001933"/>
    </source>
</evidence>
<sequence length="309" mass="32070">MLTKSQIEDAANRIAGHVRTTPTVELPSGTFGLPYPVAAKLELLQVTGSFKPRGAFYRMISSAPRSVIAASGGNHGLAVAYAARELGIDAEVFLPVTSSPIKVARLNEYGARVTLVGERYDDALTACRRRAAETGATEIHAYDQAEVVAGQGTVGRELDQQLAGVDTVLVAVGGGGLVGGIAAWFDGSIRVVAVEPGNAPSLHDALRAGHPVDVGVSGVAADSLGARRIGDIGFDVCVRTAVQSVLVEDDDIAAARRAFWDEMRLAVEYGGSTALAALRTGAYRPEPGERVAVVVCGANTDPGDLVARP</sequence>
<organism evidence="5 6">
    <name type="scientific">Micromonospora humida</name>
    <dbReference type="NCBI Taxonomy" id="2809018"/>
    <lineage>
        <taxon>Bacteria</taxon>
        <taxon>Bacillati</taxon>
        <taxon>Actinomycetota</taxon>
        <taxon>Actinomycetes</taxon>
        <taxon>Micromonosporales</taxon>
        <taxon>Micromonosporaceae</taxon>
        <taxon>Micromonospora</taxon>
    </lineage>
</organism>
<dbReference type="InterPro" id="IPR050147">
    <property type="entry name" value="Ser/Thr_Dehydratase"/>
</dbReference>
<comment type="caution">
    <text evidence="5">The sequence shown here is derived from an EMBL/GenBank/DDBJ whole genome shotgun (WGS) entry which is preliminary data.</text>
</comment>
<protein>
    <submittedName>
        <fullName evidence="5">Threonine/serine dehydratase</fullName>
    </submittedName>
</protein>
<keyword evidence="6" id="KW-1185">Reference proteome</keyword>
<gene>
    <name evidence="5" type="ORF">JQX11_22900</name>
</gene>
<keyword evidence="2" id="KW-0663">Pyridoxal phosphate</keyword>
<accession>A0ABS2IXX0</accession>
<dbReference type="Proteomes" id="UP001518872">
    <property type="component" value="Unassembled WGS sequence"/>
</dbReference>
<name>A0ABS2IXX0_9ACTN</name>
<dbReference type="RefSeq" id="WP_204927030.1">
    <property type="nucleotide sequence ID" value="NZ_JAFEUC010000012.1"/>
</dbReference>
<evidence type="ECO:0000256" key="2">
    <source>
        <dbReference type="ARBA" id="ARBA00022898"/>
    </source>
</evidence>
<dbReference type="InterPro" id="IPR036052">
    <property type="entry name" value="TrpB-like_PALP_sf"/>
</dbReference>
<evidence type="ECO:0000259" key="4">
    <source>
        <dbReference type="Pfam" id="PF00291"/>
    </source>
</evidence>
<dbReference type="Gene3D" id="3.40.50.1100">
    <property type="match status" value="2"/>
</dbReference>
<dbReference type="PANTHER" id="PTHR48078:SF6">
    <property type="entry name" value="L-THREONINE DEHYDRATASE CATABOLIC TDCB"/>
    <property type="match status" value="1"/>
</dbReference>
<evidence type="ECO:0000313" key="6">
    <source>
        <dbReference type="Proteomes" id="UP001518872"/>
    </source>
</evidence>
<proteinExistence type="predicted"/>
<dbReference type="SUPFAM" id="SSF53686">
    <property type="entry name" value="Tryptophan synthase beta subunit-like PLP-dependent enzymes"/>
    <property type="match status" value="1"/>
</dbReference>